<organism evidence="2 3">
    <name type="scientific">Rhodofomes roseus</name>
    <dbReference type="NCBI Taxonomy" id="34475"/>
    <lineage>
        <taxon>Eukaryota</taxon>
        <taxon>Fungi</taxon>
        <taxon>Dikarya</taxon>
        <taxon>Basidiomycota</taxon>
        <taxon>Agaricomycotina</taxon>
        <taxon>Agaricomycetes</taxon>
        <taxon>Polyporales</taxon>
        <taxon>Rhodofomes</taxon>
    </lineage>
</organism>
<accession>A0ABQ8JZL5</accession>
<feature type="compositionally biased region" description="Pro residues" evidence="1">
    <location>
        <begin position="1"/>
        <end position="10"/>
    </location>
</feature>
<dbReference type="Proteomes" id="UP000814176">
    <property type="component" value="Unassembled WGS sequence"/>
</dbReference>
<protein>
    <submittedName>
        <fullName evidence="2">Uncharacterized protein</fullName>
    </submittedName>
</protein>
<reference evidence="2 3" key="1">
    <citation type="journal article" date="2021" name="Environ. Microbiol.">
        <title>Gene family expansions and transcriptome signatures uncover fungal adaptations to wood decay.</title>
        <authorList>
            <person name="Hage H."/>
            <person name="Miyauchi S."/>
            <person name="Viragh M."/>
            <person name="Drula E."/>
            <person name="Min B."/>
            <person name="Chaduli D."/>
            <person name="Navarro D."/>
            <person name="Favel A."/>
            <person name="Norest M."/>
            <person name="Lesage-Meessen L."/>
            <person name="Balint B."/>
            <person name="Merenyi Z."/>
            <person name="de Eugenio L."/>
            <person name="Morin E."/>
            <person name="Martinez A.T."/>
            <person name="Baldrian P."/>
            <person name="Stursova M."/>
            <person name="Martinez M.J."/>
            <person name="Novotny C."/>
            <person name="Magnuson J.K."/>
            <person name="Spatafora J.W."/>
            <person name="Maurice S."/>
            <person name="Pangilinan J."/>
            <person name="Andreopoulos W."/>
            <person name="LaButti K."/>
            <person name="Hundley H."/>
            <person name="Na H."/>
            <person name="Kuo A."/>
            <person name="Barry K."/>
            <person name="Lipzen A."/>
            <person name="Henrissat B."/>
            <person name="Riley R."/>
            <person name="Ahrendt S."/>
            <person name="Nagy L.G."/>
            <person name="Grigoriev I.V."/>
            <person name="Martin F."/>
            <person name="Rosso M.N."/>
        </authorList>
    </citation>
    <scope>NUCLEOTIDE SEQUENCE [LARGE SCALE GENOMIC DNA]</scope>
    <source>
        <strain evidence="2 3">CIRM-BRFM 1785</strain>
    </source>
</reference>
<feature type="compositionally biased region" description="Basic and acidic residues" evidence="1">
    <location>
        <begin position="12"/>
        <end position="24"/>
    </location>
</feature>
<dbReference type="RefSeq" id="XP_047773005.1">
    <property type="nucleotide sequence ID" value="XM_047925279.1"/>
</dbReference>
<evidence type="ECO:0000313" key="2">
    <source>
        <dbReference type="EMBL" id="KAH9829549.1"/>
    </source>
</evidence>
<name>A0ABQ8JZL5_9APHY</name>
<dbReference type="EMBL" id="JADCUA010000037">
    <property type="protein sequence ID" value="KAH9829549.1"/>
    <property type="molecule type" value="Genomic_DNA"/>
</dbReference>
<comment type="caution">
    <text evidence="2">The sequence shown here is derived from an EMBL/GenBank/DDBJ whole genome shotgun (WGS) entry which is preliminary data.</text>
</comment>
<gene>
    <name evidence="2" type="ORF">C8Q71DRAFT_789822</name>
</gene>
<sequence>MCPRPPPPPTDTTRRSRDGRDTARLSHVQPAPPHPRVLRGRLSQTTVPRPATVLRCRVPAAPSPRRTARHRPLVSRPRPLSLCASYPHRSFPVRAPSPPSTCRDAALPRARTSLFLPSPSLRHSRHPHCRLRTSPVLPCTNAIVAASDFSAATLASRTPSLPASLPALPPSFDSRPTLLPALRGLASAEASTHGRDNGFHDEVSGETALRH</sequence>
<keyword evidence="3" id="KW-1185">Reference proteome</keyword>
<evidence type="ECO:0000313" key="3">
    <source>
        <dbReference type="Proteomes" id="UP000814176"/>
    </source>
</evidence>
<feature type="region of interest" description="Disordered" evidence="1">
    <location>
        <begin position="189"/>
        <end position="211"/>
    </location>
</feature>
<proteinExistence type="predicted"/>
<feature type="region of interest" description="Disordered" evidence="1">
    <location>
        <begin position="1"/>
        <end position="47"/>
    </location>
</feature>
<evidence type="ECO:0000256" key="1">
    <source>
        <dbReference type="SAM" id="MobiDB-lite"/>
    </source>
</evidence>
<feature type="compositionally biased region" description="Basic and acidic residues" evidence="1">
    <location>
        <begin position="192"/>
        <end position="211"/>
    </location>
</feature>
<dbReference type="GeneID" id="72006011"/>